<dbReference type="InterPro" id="IPR044100">
    <property type="entry name" value="Homer_EVH1"/>
</dbReference>
<dbReference type="GO" id="GO:0035256">
    <property type="term" value="F:G protein-coupled glutamate receptor binding"/>
    <property type="evidence" value="ECO:0007669"/>
    <property type="project" value="InterPro"/>
</dbReference>
<dbReference type="GO" id="GO:0007216">
    <property type="term" value="P:G protein-coupled glutamate receptor signaling pathway"/>
    <property type="evidence" value="ECO:0007669"/>
    <property type="project" value="InterPro"/>
</dbReference>
<dbReference type="GO" id="GO:0014069">
    <property type="term" value="C:postsynaptic density"/>
    <property type="evidence" value="ECO:0007669"/>
    <property type="project" value="UniProtKB-SubCell"/>
</dbReference>
<evidence type="ECO:0000256" key="5">
    <source>
        <dbReference type="ARBA" id="ARBA00023606"/>
    </source>
</evidence>
<sequence length="380" mass="41443">MMGELPIFTCQAHVFTINPQTKKSWIPSSSKAVDVNFFYDSNKHCYRIISVEDSSGSKKVIINSMLTEKMTFKKTSQKFGQWADSKTGGVHGLGFSSEADLTMFINQFKQCVDSMKNQAHPESNGFSGARVPSDSLNLTSENLSLPTQNGQIHSPSNNNGPVNQPSTSTLTPTCLTGISYQSNLPSPSIQHVNSASLPTSITVATQSLSPITTSVQNDIFPSNQSVQNQLKLAQAQVRRLEAEINHLKRQALPVMGSSINNGSPFPTSYSSIEQTGISLDTADTSDIRCGINRLDLDATNGSGVNNNGEWINELSISNKPKPVGTIHPSLVQGNQNRLLWMDRTSQDTIRSLHMRLGNVLKEALEIHNRLSSLLSLPSIE</sequence>
<evidence type="ECO:0000256" key="2">
    <source>
        <dbReference type="ARBA" id="ARBA00022490"/>
    </source>
</evidence>
<dbReference type="AlphaFoldDB" id="A0AAE1ZDC3"/>
<dbReference type="PROSITE" id="PS50229">
    <property type="entry name" value="WH1"/>
    <property type="match status" value="1"/>
</dbReference>
<evidence type="ECO:0000313" key="11">
    <source>
        <dbReference type="Proteomes" id="UP001292079"/>
    </source>
</evidence>
<gene>
    <name evidence="10" type="ORF">MN116_005065</name>
</gene>
<dbReference type="InterPro" id="IPR000697">
    <property type="entry name" value="WH1/EVH1_dom"/>
</dbReference>
<keyword evidence="11" id="KW-1185">Reference proteome</keyword>
<dbReference type="GO" id="GO:0005737">
    <property type="term" value="C:cytoplasm"/>
    <property type="evidence" value="ECO:0007669"/>
    <property type="project" value="UniProtKB-SubCell"/>
</dbReference>
<evidence type="ECO:0000256" key="7">
    <source>
        <dbReference type="SAM" id="Coils"/>
    </source>
</evidence>
<feature type="compositionally biased region" description="Polar residues" evidence="8">
    <location>
        <begin position="116"/>
        <end position="126"/>
    </location>
</feature>
<evidence type="ECO:0000256" key="1">
    <source>
        <dbReference type="ARBA" id="ARBA00004496"/>
    </source>
</evidence>
<evidence type="ECO:0000256" key="3">
    <source>
        <dbReference type="ARBA" id="ARBA00023018"/>
    </source>
</evidence>
<protein>
    <recommendedName>
        <fullName evidence="9">WH1 domain-containing protein</fullName>
    </recommendedName>
</protein>
<comment type="subcellular location">
    <subcellularLocation>
        <location evidence="1">Cytoplasm</location>
    </subcellularLocation>
    <subcellularLocation>
        <location evidence="6">Postsynaptic density</location>
    </subcellularLocation>
</comment>
<evidence type="ECO:0000256" key="6">
    <source>
        <dbReference type="ARBA" id="ARBA00034105"/>
    </source>
</evidence>
<dbReference type="SMART" id="SM00461">
    <property type="entry name" value="WH1"/>
    <property type="match status" value="1"/>
</dbReference>
<evidence type="ECO:0000313" key="10">
    <source>
        <dbReference type="EMBL" id="KAK4471658.1"/>
    </source>
</evidence>
<evidence type="ECO:0000256" key="8">
    <source>
        <dbReference type="SAM" id="MobiDB-lite"/>
    </source>
</evidence>
<reference evidence="10" key="1">
    <citation type="submission" date="2022-04" db="EMBL/GenBank/DDBJ databases">
        <authorList>
            <person name="Xu L."/>
            <person name="Lv Z."/>
        </authorList>
    </citation>
    <scope>NUCLEOTIDE SEQUENCE</scope>
    <source>
        <strain evidence="10">LV_2022a</strain>
    </source>
</reference>
<evidence type="ECO:0000259" key="9">
    <source>
        <dbReference type="PROSITE" id="PS50229"/>
    </source>
</evidence>
<comment type="similarity">
    <text evidence="5">Belongs to the Homer family.</text>
</comment>
<dbReference type="SUPFAM" id="SSF50729">
    <property type="entry name" value="PH domain-like"/>
    <property type="match status" value="1"/>
</dbReference>
<dbReference type="InterPro" id="IPR011993">
    <property type="entry name" value="PH-like_dom_sf"/>
</dbReference>
<feature type="region of interest" description="Disordered" evidence="8">
    <location>
        <begin position="116"/>
        <end position="170"/>
    </location>
</feature>
<comment type="caution">
    <text evidence="10">The sequence shown here is derived from an EMBL/GenBank/DDBJ whole genome shotgun (WGS) entry which is preliminary data.</text>
</comment>
<proteinExistence type="inferred from homology"/>
<feature type="domain" description="WH1" evidence="9">
    <location>
        <begin position="1"/>
        <end position="115"/>
    </location>
</feature>
<dbReference type="InterPro" id="IPR045027">
    <property type="entry name" value="Homer"/>
</dbReference>
<dbReference type="Gene3D" id="2.30.29.30">
    <property type="entry name" value="Pleckstrin-homology domain (PH domain)/Phosphotyrosine-binding domain (PTB)"/>
    <property type="match status" value="1"/>
</dbReference>
<dbReference type="Proteomes" id="UP001292079">
    <property type="component" value="Unassembled WGS sequence"/>
</dbReference>
<accession>A0AAE1ZDC3</accession>
<name>A0AAE1ZDC3_SCHME</name>
<dbReference type="CDD" id="cd01206">
    <property type="entry name" value="EVH1_Homer_Vesl"/>
    <property type="match status" value="1"/>
</dbReference>
<reference evidence="10" key="2">
    <citation type="journal article" date="2023" name="Infect Dis Poverty">
        <title>Chromosome-scale genome of the human blood fluke Schistosoma mekongi and its implications for public health.</title>
        <authorList>
            <person name="Zhou M."/>
            <person name="Xu L."/>
            <person name="Xu D."/>
            <person name="Chen W."/>
            <person name="Khan J."/>
            <person name="Hu Y."/>
            <person name="Huang H."/>
            <person name="Wei H."/>
            <person name="Zhang Y."/>
            <person name="Chusongsang P."/>
            <person name="Tanasarnprasert K."/>
            <person name="Hu X."/>
            <person name="Limpanont Y."/>
            <person name="Lv Z."/>
        </authorList>
    </citation>
    <scope>NUCLEOTIDE SEQUENCE</scope>
    <source>
        <strain evidence="10">LV_2022a</strain>
    </source>
</reference>
<organism evidence="10 11">
    <name type="scientific">Schistosoma mekongi</name>
    <name type="common">Parasitic worm</name>
    <dbReference type="NCBI Taxonomy" id="38744"/>
    <lineage>
        <taxon>Eukaryota</taxon>
        <taxon>Metazoa</taxon>
        <taxon>Spiralia</taxon>
        <taxon>Lophotrochozoa</taxon>
        <taxon>Platyhelminthes</taxon>
        <taxon>Trematoda</taxon>
        <taxon>Digenea</taxon>
        <taxon>Strigeidida</taxon>
        <taxon>Schistosomatoidea</taxon>
        <taxon>Schistosomatidae</taxon>
        <taxon>Schistosoma</taxon>
    </lineage>
</organism>
<dbReference type="EMBL" id="JALJAT010000003">
    <property type="protein sequence ID" value="KAK4471658.1"/>
    <property type="molecule type" value="Genomic_DNA"/>
</dbReference>
<feature type="compositionally biased region" description="Polar residues" evidence="8">
    <location>
        <begin position="134"/>
        <end position="164"/>
    </location>
</feature>
<evidence type="ECO:0000256" key="4">
    <source>
        <dbReference type="ARBA" id="ARBA00023054"/>
    </source>
</evidence>
<feature type="coiled-coil region" evidence="7">
    <location>
        <begin position="223"/>
        <end position="250"/>
    </location>
</feature>
<dbReference type="Pfam" id="PF00568">
    <property type="entry name" value="WH1"/>
    <property type="match status" value="1"/>
</dbReference>
<keyword evidence="4 7" id="KW-0175">Coiled coil</keyword>
<keyword evidence="2" id="KW-0963">Cytoplasm</keyword>
<dbReference type="PANTHER" id="PTHR10918">
    <property type="entry name" value="HOMER"/>
    <property type="match status" value="1"/>
</dbReference>
<keyword evidence="3" id="KW-0770">Synapse</keyword>